<gene>
    <name evidence="7" type="ORF">SAMN05443575_1195</name>
</gene>
<dbReference type="AlphaFoldDB" id="A0A1M5GJ48"/>
<dbReference type="GO" id="GO:0016020">
    <property type="term" value="C:membrane"/>
    <property type="evidence" value="ECO:0007669"/>
    <property type="project" value="UniProtKB-SubCell"/>
</dbReference>
<dbReference type="InterPro" id="IPR012506">
    <property type="entry name" value="TMEM86B-like"/>
</dbReference>
<comment type="subcellular location">
    <subcellularLocation>
        <location evidence="1">Membrane</location>
        <topology evidence="1">Multi-pass membrane protein</topology>
    </subcellularLocation>
</comment>
<protein>
    <submittedName>
        <fullName evidence="7">YhhN-like protein</fullName>
    </submittedName>
</protein>
<dbReference type="Pfam" id="PF07947">
    <property type="entry name" value="YhhN"/>
    <property type="match status" value="1"/>
</dbReference>
<feature type="transmembrane region" description="Helical" evidence="6">
    <location>
        <begin position="137"/>
        <end position="156"/>
    </location>
</feature>
<feature type="transmembrane region" description="Helical" evidence="6">
    <location>
        <begin position="54"/>
        <end position="73"/>
    </location>
</feature>
<evidence type="ECO:0000313" key="8">
    <source>
        <dbReference type="Proteomes" id="UP000186132"/>
    </source>
</evidence>
<reference evidence="7 8" key="1">
    <citation type="submission" date="2016-11" db="EMBL/GenBank/DDBJ databases">
        <authorList>
            <person name="Jaros S."/>
            <person name="Januszkiewicz K."/>
            <person name="Wedrychowicz H."/>
        </authorList>
    </citation>
    <scope>NUCLEOTIDE SEQUENCE [LARGE SCALE GENOMIC DNA]</scope>
    <source>
        <strain evidence="7 8">DSM 45627</strain>
    </source>
</reference>
<evidence type="ECO:0000256" key="6">
    <source>
        <dbReference type="SAM" id="Phobius"/>
    </source>
</evidence>
<feature type="transmembrane region" description="Helical" evidence="6">
    <location>
        <begin position="80"/>
        <end position="102"/>
    </location>
</feature>
<evidence type="ECO:0000256" key="2">
    <source>
        <dbReference type="ARBA" id="ARBA00007375"/>
    </source>
</evidence>
<keyword evidence="5 6" id="KW-0472">Membrane</keyword>
<dbReference type="RefSeq" id="WP_073387537.1">
    <property type="nucleotide sequence ID" value="NZ_FQVU01000002.1"/>
</dbReference>
<evidence type="ECO:0000313" key="7">
    <source>
        <dbReference type="EMBL" id="SHG03747.1"/>
    </source>
</evidence>
<feature type="transmembrane region" description="Helical" evidence="6">
    <location>
        <begin position="162"/>
        <end position="179"/>
    </location>
</feature>
<proteinExistence type="inferred from homology"/>
<evidence type="ECO:0000256" key="5">
    <source>
        <dbReference type="ARBA" id="ARBA00023136"/>
    </source>
</evidence>
<dbReference type="PANTHER" id="PTHR31885">
    <property type="entry name" value="GH04784P"/>
    <property type="match status" value="1"/>
</dbReference>
<organism evidence="7 8">
    <name type="scientific">Jatrophihabitans endophyticus</name>
    <dbReference type="NCBI Taxonomy" id="1206085"/>
    <lineage>
        <taxon>Bacteria</taxon>
        <taxon>Bacillati</taxon>
        <taxon>Actinomycetota</taxon>
        <taxon>Actinomycetes</taxon>
        <taxon>Jatrophihabitantales</taxon>
        <taxon>Jatrophihabitantaceae</taxon>
        <taxon>Jatrophihabitans</taxon>
    </lineage>
</organism>
<accession>A0A1M5GJ48</accession>
<keyword evidence="4 6" id="KW-1133">Transmembrane helix</keyword>
<keyword evidence="3 6" id="KW-0812">Transmembrane</keyword>
<evidence type="ECO:0000256" key="3">
    <source>
        <dbReference type="ARBA" id="ARBA00022692"/>
    </source>
</evidence>
<dbReference type="STRING" id="1206085.SAMN05443575_1195"/>
<evidence type="ECO:0000256" key="1">
    <source>
        <dbReference type="ARBA" id="ARBA00004141"/>
    </source>
</evidence>
<dbReference type="EMBL" id="FQVU01000002">
    <property type="protein sequence ID" value="SHG03747.1"/>
    <property type="molecule type" value="Genomic_DNA"/>
</dbReference>
<name>A0A1M5GJ48_9ACTN</name>
<keyword evidence="8" id="KW-1185">Reference proteome</keyword>
<dbReference type="PANTHER" id="PTHR31885:SF6">
    <property type="entry name" value="GH04784P"/>
    <property type="match status" value="1"/>
</dbReference>
<evidence type="ECO:0000256" key="4">
    <source>
        <dbReference type="ARBA" id="ARBA00022989"/>
    </source>
</evidence>
<dbReference type="Proteomes" id="UP000186132">
    <property type="component" value="Unassembled WGS sequence"/>
</dbReference>
<feature type="transmembrane region" description="Helical" evidence="6">
    <location>
        <begin position="108"/>
        <end position="128"/>
    </location>
</feature>
<sequence>MTVTLLVLAAVLAVGDWVAVDRGALRWEYLLKPGVLLALGLAALAADLGDPKPLVVTALALGLVGDVALVLAGHRDAGGAFYTGLVAFLLGHVAYVVAFVVVGLHLPGLLVGALIAAVIGGVALPGVLRRTARTGRLLPLAVGGYSLAVAATAAGAAGTRHLVLAVGGVLFVVSDAVLARERFATPLPRSPLVVAVTYHLAQFLLLVGLLGAAA</sequence>
<feature type="transmembrane region" description="Helical" evidence="6">
    <location>
        <begin position="191"/>
        <end position="213"/>
    </location>
</feature>
<comment type="similarity">
    <text evidence="2">Belongs to the TMEM86 family.</text>
</comment>
<dbReference type="GO" id="GO:0016787">
    <property type="term" value="F:hydrolase activity"/>
    <property type="evidence" value="ECO:0007669"/>
    <property type="project" value="TreeGrafter"/>
</dbReference>